<sequence>MRTSAAIGIAALGGTIAYQFLPEKQRERISSAIRRQLSERMEDVFDSMPQGSPPSLVRAVLPKIESQNE</sequence>
<dbReference type="RefSeq" id="WP_354143188.1">
    <property type="nucleotide sequence ID" value="NZ_JAZDQV010000001.1"/>
</dbReference>
<proteinExistence type="predicted"/>
<comment type="caution">
    <text evidence="1">The sequence shown here is derived from an EMBL/GenBank/DDBJ whole genome shotgun (WGS) entry which is preliminary data.</text>
</comment>
<evidence type="ECO:0000313" key="2">
    <source>
        <dbReference type="Proteomes" id="UP001343492"/>
    </source>
</evidence>
<name>A0ABU7GAD8_9SPHN</name>
<reference evidence="1 2" key="1">
    <citation type="submission" date="2024-01" db="EMBL/GenBank/DDBJ databases">
        <title>The genome sequence of Erythrobacteraceae sp. strain 1XM1-14.</title>
        <authorList>
            <person name="Liu Y."/>
        </authorList>
    </citation>
    <scope>NUCLEOTIDE SEQUENCE [LARGE SCALE GENOMIC DNA]</scope>
    <source>
        <strain evidence="1 2">1XM1-14</strain>
    </source>
</reference>
<protein>
    <recommendedName>
        <fullName evidence="3">YtxH domain-containing protein</fullName>
    </recommendedName>
</protein>
<accession>A0ABU7GAD8</accession>
<organism evidence="1 2">
    <name type="scientific">Altererythrobacter litoralis</name>
    <dbReference type="NCBI Taxonomy" id="3113904"/>
    <lineage>
        <taxon>Bacteria</taxon>
        <taxon>Pseudomonadati</taxon>
        <taxon>Pseudomonadota</taxon>
        <taxon>Alphaproteobacteria</taxon>
        <taxon>Sphingomonadales</taxon>
        <taxon>Erythrobacteraceae</taxon>
        <taxon>Altererythrobacter</taxon>
    </lineage>
</organism>
<keyword evidence="2" id="KW-1185">Reference proteome</keyword>
<dbReference type="Proteomes" id="UP001343492">
    <property type="component" value="Unassembled WGS sequence"/>
</dbReference>
<dbReference type="EMBL" id="JAZDQV010000001">
    <property type="protein sequence ID" value="MEE1876069.1"/>
    <property type="molecule type" value="Genomic_DNA"/>
</dbReference>
<evidence type="ECO:0008006" key="3">
    <source>
        <dbReference type="Google" id="ProtNLM"/>
    </source>
</evidence>
<evidence type="ECO:0000313" key="1">
    <source>
        <dbReference type="EMBL" id="MEE1876069.1"/>
    </source>
</evidence>
<gene>
    <name evidence="1" type="ORF">VRS74_00035</name>
</gene>